<organism evidence="1 2">
    <name type="scientific">Dryococelus australis</name>
    <dbReference type="NCBI Taxonomy" id="614101"/>
    <lineage>
        <taxon>Eukaryota</taxon>
        <taxon>Metazoa</taxon>
        <taxon>Ecdysozoa</taxon>
        <taxon>Arthropoda</taxon>
        <taxon>Hexapoda</taxon>
        <taxon>Insecta</taxon>
        <taxon>Pterygota</taxon>
        <taxon>Neoptera</taxon>
        <taxon>Polyneoptera</taxon>
        <taxon>Phasmatodea</taxon>
        <taxon>Verophasmatodea</taxon>
        <taxon>Anareolatae</taxon>
        <taxon>Phasmatidae</taxon>
        <taxon>Eurycanthinae</taxon>
        <taxon>Dryococelus</taxon>
    </lineage>
</organism>
<proteinExistence type="predicted"/>
<comment type="caution">
    <text evidence="1">The sequence shown here is derived from an EMBL/GenBank/DDBJ whole genome shotgun (WGS) entry which is preliminary data.</text>
</comment>
<gene>
    <name evidence="1" type="ORF">PR048_015502</name>
</gene>
<sequence>MEGCVSSGRVSLPATNPGSLEWTLRGELAMEEVLHAAGCSIPYTTVRHIETTIDQKSVEQFTECGVVIPRNLVPGQLIQFSADNIDISEETLAGKQMFHATQMLPLVGMRLQRNHVLNTFPDFVSLLCLILHCNDARSLQTSFSLVSLVNPVASLTRSRVFSRLLSRLRNALNSRLLTRRHVAA</sequence>
<protein>
    <submittedName>
        <fullName evidence="1">Uncharacterized protein</fullName>
    </submittedName>
</protein>
<dbReference type="EMBL" id="JARBHB010000005">
    <property type="protein sequence ID" value="KAJ8883648.1"/>
    <property type="molecule type" value="Genomic_DNA"/>
</dbReference>
<evidence type="ECO:0000313" key="2">
    <source>
        <dbReference type="Proteomes" id="UP001159363"/>
    </source>
</evidence>
<dbReference type="Proteomes" id="UP001159363">
    <property type="component" value="Chromosome 4"/>
</dbReference>
<evidence type="ECO:0000313" key="1">
    <source>
        <dbReference type="EMBL" id="KAJ8883648.1"/>
    </source>
</evidence>
<reference evidence="1 2" key="1">
    <citation type="submission" date="2023-02" db="EMBL/GenBank/DDBJ databases">
        <title>LHISI_Scaffold_Assembly.</title>
        <authorList>
            <person name="Stuart O.P."/>
            <person name="Cleave R."/>
            <person name="Magrath M.J.L."/>
            <person name="Mikheyev A.S."/>
        </authorList>
    </citation>
    <scope>NUCLEOTIDE SEQUENCE [LARGE SCALE GENOMIC DNA]</scope>
    <source>
        <strain evidence="1">Daus_M_001</strain>
        <tissue evidence="1">Leg muscle</tissue>
    </source>
</reference>
<dbReference type="PANTHER" id="PTHR47018:SF3">
    <property type="entry name" value="MYCBP-ASSOCIATED PROTEIN"/>
    <property type="match status" value="1"/>
</dbReference>
<accession>A0ABQ9HH39</accession>
<dbReference type="PANTHER" id="PTHR47018">
    <property type="entry name" value="CXC DOMAIN-CONTAINING PROTEIN-RELATED"/>
    <property type="match status" value="1"/>
</dbReference>
<keyword evidence="2" id="KW-1185">Reference proteome</keyword>
<name>A0ABQ9HH39_9NEOP</name>